<dbReference type="GO" id="GO:0005886">
    <property type="term" value="C:plasma membrane"/>
    <property type="evidence" value="ECO:0007669"/>
    <property type="project" value="UniProtKB-SubCell"/>
</dbReference>
<dbReference type="SUPFAM" id="SSF53822">
    <property type="entry name" value="Periplasmic binding protein-like I"/>
    <property type="match status" value="1"/>
</dbReference>
<dbReference type="OrthoDB" id="9784230at2"/>
<comment type="caution">
    <text evidence="10">The sequence shown here is derived from an EMBL/GenBank/DDBJ whole genome shotgun (WGS) entry which is preliminary data.</text>
</comment>
<name>A0A401YPN4_9ACTN</name>
<keyword evidence="5" id="KW-0472">Membrane</keyword>
<evidence type="ECO:0000313" key="10">
    <source>
        <dbReference type="EMBL" id="GCD96558.1"/>
    </source>
</evidence>
<dbReference type="PANTHER" id="PTHR34296:SF2">
    <property type="entry name" value="ABC TRANSPORTER GUANOSINE-BINDING PROTEIN NUPN"/>
    <property type="match status" value="1"/>
</dbReference>
<feature type="signal peptide" evidence="8">
    <location>
        <begin position="1"/>
        <end position="20"/>
    </location>
</feature>
<evidence type="ECO:0000256" key="5">
    <source>
        <dbReference type="ARBA" id="ARBA00023136"/>
    </source>
</evidence>
<dbReference type="PANTHER" id="PTHR34296">
    <property type="entry name" value="TRANSCRIPTIONAL ACTIVATOR PROTEIN MED"/>
    <property type="match status" value="1"/>
</dbReference>
<evidence type="ECO:0000256" key="7">
    <source>
        <dbReference type="SAM" id="MobiDB-lite"/>
    </source>
</evidence>
<dbReference type="InterPro" id="IPR050957">
    <property type="entry name" value="BMP_lipoprotein"/>
</dbReference>
<dbReference type="EMBL" id="BIFH01000021">
    <property type="protein sequence ID" value="GCD96558.1"/>
    <property type="molecule type" value="Genomic_DNA"/>
</dbReference>
<accession>A0A401YPN4</accession>
<keyword evidence="3" id="KW-1003">Cell membrane</keyword>
<evidence type="ECO:0000313" key="11">
    <source>
        <dbReference type="Proteomes" id="UP000286931"/>
    </source>
</evidence>
<dbReference type="PROSITE" id="PS51257">
    <property type="entry name" value="PROKAR_LIPOPROTEIN"/>
    <property type="match status" value="1"/>
</dbReference>
<dbReference type="InterPro" id="IPR003760">
    <property type="entry name" value="PnrA-like"/>
</dbReference>
<feature type="region of interest" description="Disordered" evidence="7">
    <location>
        <begin position="29"/>
        <end position="54"/>
    </location>
</feature>
<feature type="compositionally biased region" description="Low complexity" evidence="7">
    <location>
        <begin position="29"/>
        <end position="50"/>
    </location>
</feature>
<gene>
    <name evidence="10" type="primary">tmpC</name>
    <name evidence="10" type="ORF">EHYA_04245</name>
</gene>
<organism evidence="10 11">
    <name type="scientific">Embleya hyalina</name>
    <dbReference type="NCBI Taxonomy" id="516124"/>
    <lineage>
        <taxon>Bacteria</taxon>
        <taxon>Bacillati</taxon>
        <taxon>Actinomycetota</taxon>
        <taxon>Actinomycetes</taxon>
        <taxon>Kitasatosporales</taxon>
        <taxon>Streptomycetaceae</taxon>
        <taxon>Embleya</taxon>
    </lineage>
</organism>
<evidence type="ECO:0000256" key="6">
    <source>
        <dbReference type="ARBA" id="ARBA00023288"/>
    </source>
</evidence>
<dbReference type="AlphaFoldDB" id="A0A401YPN4"/>
<evidence type="ECO:0000259" key="9">
    <source>
        <dbReference type="Pfam" id="PF02608"/>
    </source>
</evidence>
<sequence length="363" mass="37804">MKNMVRVIAASVIIPGLLLTACGGGSSSSSTTEAGAPASAGAPGAGTLPANEPDVNKDKKVVIGVMSPGDTKDKGYYQSFVDEANTYATANGWKLVVVDKINPANAVQQARNLCRQKVDMIAIGASELKDALSAAKEPQCKGTTWYISGGQGVTQTAEFTQSLDYINESLYVAGYAAGLILKENGGKKAGYITGPDLQFARDVAKAFEAGIRKVVPDAEMVQTYTGDFNDSGKAKEAAQAQISQGVKVIYPYLGGATDVVTQLANEKGVPALTPGTDRCGTPGAQYAISVIFSPGAYFAGALEDFKKGTLRMGVAREWHLGKDPVPTVKLCKPTGDQAQQLQTLIQDIGSGKVKVDEAVAAGK</sequence>
<dbReference type="Gene3D" id="3.40.50.2300">
    <property type="match status" value="2"/>
</dbReference>
<feature type="domain" description="ABC transporter substrate-binding protein PnrA-like" evidence="9">
    <location>
        <begin position="60"/>
        <end position="275"/>
    </location>
</feature>
<dbReference type="Proteomes" id="UP000286931">
    <property type="component" value="Unassembled WGS sequence"/>
</dbReference>
<feature type="chain" id="PRO_5038646347" evidence="8">
    <location>
        <begin position="21"/>
        <end position="363"/>
    </location>
</feature>
<proteinExistence type="inferred from homology"/>
<evidence type="ECO:0000256" key="1">
    <source>
        <dbReference type="ARBA" id="ARBA00004193"/>
    </source>
</evidence>
<evidence type="ECO:0000256" key="4">
    <source>
        <dbReference type="ARBA" id="ARBA00022729"/>
    </source>
</evidence>
<keyword evidence="6 10" id="KW-0449">Lipoprotein</keyword>
<keyword evidence="4 8" id="KW-0732">Signal</keyword>
<dbReference type="InterPro" id="IPR028082">
    <property type="entry name" value="Peripla_BP_I"/>
</dbReference>
<evidence type="ECO:0000256" key="8">
    <source>
        <dbReference type="SAM" id="SignalP"/>
    </source>
</evidence>
<dbReference type="Pfam" id="PF02608">
    <property type="entry name" value="Bmp"/>
    <property type="match status" value="1"/>
</dbReference>
<evidence type="ECO:0000256" key="2">
    <source>
        <dbReference type="ARBA" id="ARBA00008610"/>
    </source>
</evidence>
<comment type="similarity">
    <text evidence="2">Belongs to the BMP lipoprotein family.</text>
</comment>
<protein>
    <submittedName>
        <fullName evidence="10">Membrane lipoprotein TmpC</fullName>
    </submittedName>
</protein>
<reference evidence="10 11" key="1">
    <citation type="submission" date="2018-12" db="EMBL/GenBank/DDBJ databases">
        <title>Draft genome sequence of Embleya hyalina NBRC 13850T.</title>
        <authorList>
            <person name="Komaki H."/>
            <person name="Hosoyama A."/>
            <person name="Kimura A."/>
            <person name="Ichikawa N."/>
            <person name="Tamura T."/>
        </authorList>
    </citation>
    <scope>NUCLEOTIDE SEQUENCE [LARGE SCALE GENOMIC DNA]</scope>
    <source>
        <strain evidence="10 11">NBRC 13850</strain>
    </source>
</reference>
<comment type="subcellular location">
    <subcellularLocation>
        <location evidence="1">Cell membrane</location>
        <topology evidence="1">Lipid-anchor</topology>
    </subcellularLocation>
</comment>
<keyword evidence="11" id="KW-1185">Reference proteome</keyword>
<evidence type="ECO:0000256" key="3">
    <source>
        <dbReference type="ARBA" id="ARBA00022475"/>
    </source>
</evidence>